<sequence>MWIKFSVKGRTVSEAEARGQHHSLRLRSANGAMVSYCRRMISFGGIILLFFANCVRFETITPVAPEKKVTVAMTPWTLVDGTGFGVGESKFFTDTAYNVFTFWNHSDFRVNFSTTHSCLYRDADMVLPSFLLKFDLKVATWDTGAMLYIGFTGDTAVHGAMDFTGIAIERHTPDSLLFALVSEGEWGPNTSVSLIHFDNEWVSYLLTFANNRLVFSENKSVRNVLPQDIELLVQQDNVPQFVAIRGIGTYIEFYLDNVYLYK</sequence>
<dbReference type="EMBL" id="MFYX01000114">
    <property type="protein sequence ID" value="OGK02022.1"/>
    <property type="molecule type" value="Genomic_DNA"/>
</dbReference>
<proteinExistence type="predicted"/>
<comment type="caution">
    <text evidence="1">The sequence shown here is derived from an EMBL/GenBank/DDBJ whole genome shotgun (WGS) entry which is preliminary data.</text>
</comment>
<gene>
    <name evidence="1" type="ORF">A2519_17575</name>
</gene>
<accession>A0A1F7F620</accession>
<organism evidence="1 2">
    <name type="scientific">Candidatus Raymondbacteria bacterium RIFOXYD12_FULL_49_13</name>
    <dbReference type="NCBI Taxonomy" id="1817890"/>
    <lineage>
        <taxon>Bacteria</taxon>
        <taxon>Raymondiibacteriota</taxon>
    </lineage>
</organism>
<protein>
    <submittedName>
        <fullName evidence="1">Uncharacterized protein</fullName>
    </submittedName>
</protein>
<dbReference type="AlphaFoldDB" id="A0A1F7F620"/>
<evidence type="ECO:0000313" key="1">
    <source>
        <dbReference type="EMBL" id="OGK02022.1"/>
    </source>
</evidence>
<name>A0A1F7F620_UNCRA</name>
<reference evidence="1 2" key="1">
    <citation type="journal article" date="2016" name="Nat. Commun.">
        <title>Thousands of microbial genomes shed light on interconnected biogeochemical processes in an aquifer system.</title>
        <authorList>
            <person name="Anantharaman K."/>
            <person name="Brown C.T."/>
            <person name="Hug L.A."/>
            <person name="Sharon I."/>
            <person name="Castelle C.J."/>
            <person name="Probst A.J."/>
            <person name="Thomas B.C."/>
            <person name="Singh A."/>
            <person name="Wilkins M.J."/>
            <person name="Karaoz U."/>
            <person name="Brodie E.L."/>
            <person name="Williams K.H."/>
            <person name="Hubbard S.S."/>
            <person name="Banfield J.F."/>
        </authorList>
    </citation>
    <scope>NUCLEOTIDE SEQUENCE [LARGE SCALE GENOMIC DNA]</scope>
</reference>
<dbReference type="Proteomes" id="UP000179243">
    <property type="component" value="Unassembled WGS sequence"/>
</dbReference>
<evidence type="ECO:0000313" key="2">
    <source>
        <dbReference type="Proteomes" id="UP000179243"/>
    </source>
</evidence>